<keyword evidence="1" id="KW-0067">ATP-binding</keyword>
<dbReference type="InterPro" id="IPR011009">
    <property type="entry name" value="Kinase-like_dom_sf"/>
</dbReference>
<name>A0A6C1E1A7_SACPS</name>
<dbReference type="OrthoDB" id="1732493at2759"/>
<dbReference type="PROSITE" id="PS00107">
    <property type="entry name" value="PROTEIN_KINASE_ATP"/>
    <property type="match status" value="1"/>
</dbReference>
<sequence>MSNNGSPAAPSKTEFNKYKIGKVKSTPAIQRDLKTNLTFIELKKRSSEKVYGCTVFQDHYREDEKLGQGTFGEVYKGIHLETQRQVAMKKIIVSVEKISFR</sequence>
<evidence type="ECO:0000313" key="3">
    <source>
        <dbReference type="EMBL" id="QID83116.1"/>
    </source>
</evidence>
<keyword evidence="3" id="KW-0418">Kinase</keyword>
<dbReference type="InterPro" id="IPR000719">
    <property type="entry name" value="Prot_kinase_dom"/>
</dbReference>
<feature type="domain" description="Protein kinase" evidence="2">
    <location>
        <begin position="60"/>
        <end position="101"/>
    </location>
</feature>
<evidence type="ECO:0000313" key="4">
    <source>
        <dbReference type="Proteomes" id="UP000501346"/>
    </source>
</evidence>
<keyword evidence="4" id="KW-1185">Reference proteome</keyword>
<dbReference type="AlphaFoldDB" id="A0A6C1E1A7"/>
<dbReference type="GO" id="GO:0005524">
    <property type="term" value="F:ATP binding"/>
    <property type="evidence" value="ECO:0007669"/>
    <property type="project" value="UniProtKB-UniRule"/>
</dbReference>
<gene>
    <name evidence="3" type="primary">SGV1_1</name>
    <name evidence="3" type="ORF">GRS66_005562</name>
</gene>
<reference evidence="3 4" key="1">
    <citation type="journal article" date="2019" name="BMC Genomics">
        <title>Chromosome level assembly and comparative genome analysis confirm lager-brewing yeasts originated from a single hybridization.</title>
        <authorList>
            <person name="Salazar A.N."/>
            <person name="Gorter de Vries A.R."/>
            <person name="van den Broek M."/>
            <person name="Brouwers N."/>
            <person name="de la Torre Cortes P."/>
            <person name="Kuijpers N.G.A."/>
            <person name="Daran J.G."/>
            <person name="Abeel T."/>
        </authorList>
    </citation>
    <scope>NUCLEOTIDE SEQUENCE [LARGE SCALE GENOMIC DNA]</scope>
    <source>
        <strain evidence="3 4">CBS 1483</strain>
    </source>
</reference>
<accession>A0A6C1E1A7</accession>
<keyword evidence="1" id="KW-0547">Nucleotide-binding</keyword>
<evidence type="ECO:0000259" key="2">
    <source>
        <dbReference type="PROSITE" id="PS50011"/>
    </source>
</evidence>
<proteinExistence type="predicted"/>
<evidence type="ECO:0000256" key="1">
    <source>
        <dbReference type="PROSITE-ProRule" id="PRU10141"/>
    </source>
</evidence>
<dbReference type="EMBL" id="CP048997">
    <property type="protein sequence ID" value="QID83116.1"/>
    <property type="molecule type" value="Genomic_DNA"/>
</dbReference>
<dbReference type="PROSITE" id="PS50011">
    <property type="entry name" value="PROTEIN_KINASE_DOM"/>
    <property type="match status" value="1"/>
</dbReference>
<dbReference type="GO" id="GO:0004672">
    <property type="term" value="F:protein kinase activity"/>
    <property type="evidence" value="ECO:0007669"/>
    <property type="project" value="InterPro"/>
</dbReference>
<feature type="binding site" evidence="1">
    <location>
        <position position="89"/>
    </location>
    <ligand>
        <name>ATP</name>
        <dbReference type="ChEBI" id="CHEBI:30616"/>
    </ligand>
</feature>
<dbReference type="InterPro" id="IPR017441">
    <property type="entry name" value="Protein_kinase_ATP_BS"/>
</dbReference>
<organism evidence="3 4">
    <name type="scientific">Saccharomyces pastorianus</name>
    <name type="common">Lager yeast</name>
    <name type="synonym">Saccharomyces cerevisiae x Saccharomyces eubayanus</name>
    <dbReference type="NCBI Taxonomy" id="27292"/>
    <lineage>
        <taxon>Eukaryota</taxon>
        <taxon>Fungi</taxon>
        <taxon>Dikarya</taxon>
        <taxon>Ascomycota</taxon>
        <taxon>Saccharomycotina</taxon>
        <taxon>Saccharomycetes</taxon>
        <taxon>Saccharomycetales</taxon>
        <taxon>Saccharomycetaceae</taxon>
        <taxon>Saccharomyces</taxon>
    </lineage>
</organism>
<dbReference type="SUPFAM" id="SSF56112">
    <property type="entry name" value="Protein kinase-like (PK-like)"/>
    <property type="match status" value="1"/>
</dbReference>
<dbReference type="Proteomes" id="UP000501346">
    <property type="component" value="Chromosome ScXVI"/>
</dbReference>
<protein>
    <submittedName>
        <fullName evidence="3">Protein kinase</fullName>
    </submittedName>
</protein>
<dbReference type="Gene3D" id="3.30.200.20">
    <property type="entry name" value="Phosphorylase Kinase, domain 1"/>
    <property type="match status" value="1"/>
</dbReference>
<keyword evidence="3" id="KW-0808">Transferase</keyword>